<dbReference type="Proteomes" id="UP001520140">
    <property type="component" value="Unassembled WGS sequence"/>
</dbReference>
<protein>
    <recommendedName>
        <fullName evidence="2">DUF8175 domain-containing protein</fullName>
    </recommendedName>
</protein>
<gene>
    <name evidence="3" type="ORF">HQ605_10505</name>
</gene>
<keyword evidence="4" id="KW-1185">Reference proteome</keyword>
<name>A0ABS7NTA9_9NOCA</name>
<feature type="compositionally biased region" description="Pro residues" evidence="1">
    <location>
        <begin position="41"/>
        <end position="50"/>
    </location>
</feature>
<evidence type="ECO:0000256" key="1">
    <source>
        <dbReference type="SAM" id="MobiDB-lite"/>
    </source>
</evidence>
<feature type="domain" description="DUF8175" evidence="2">
    <location>
        <begin position="75"/>
        <end position="270"/>
    </location>
</feature>
<dbReference type="InterPro" id="IPR058488">
    <property type="entry name" value="DUF8175"/>
</dbReference>
<accession>A0ABS7NTA9</accession>
<evidence type="ECO:0000313" key="4">
    <source>
        <dbReference type="Proteomes" id="UP001520140"/>
    </source>
</evidence>
<dbReference type="EMBL" id="JABUKG010000009">
    <property type="protein sequence ID" value="MBY6321256.1"/>
    <property type="molecule type" value="Genomic_DNA"/>
</dbReference>
<reference evidence="3 4" key="1">
    <citation type="submission" date="2020-06" db="EMBL/GenBank/DDBJ databases">
        <title>Taxonomy, biology and ecology of Rhodococcus bacteria occurring in California pistachio and other woody hosts as revealed by genome sequence analyses.</title>
        <authorList>
            <person name="Gai Y."/>
            <person name="Riely B."/>
        </authorList>
    </citation>
    <scope>NUCLEOTIDE SEQUENCE [LARGE SCALE GENOMIC DNA]</scope>
    <source>
        <strain evidence="3 4">BP-284</strain>
    </source>
</reference>
<dbReference type="Pfam" id="PF26526">
    <property type="entry name" value="DUF8175"/>
    <property type="match status" value="1"/>
</dbReference>
<organism evidence="3 4">
    <name type="scientific">Rhodococcoides kroppenstedtii</name>
    <dbReference type="NCBI Taxonomy" id="293050"/>
    <lineage>
        <taxon>Bacteria</taxon>
        <taxon>Bacillati</taxon>
        <taxon>Actinomycetota</taxon>
        <taxon>Actinomycetes</taxon>
        <taxon>Mycobacteriales</taxon>
        <taxon>Nocardiaceae</taxon>
        <taxon>Rhodococcoides</taxon>
    </lineage>
</organism>
<proteinExistence type="predicted"/>
<evidence type="ECO:0000259" key="2">
    <source>
        <dbReference type="Pfam" id="PF26526"/>
    </source>
</evidence>
<evidence type="ECO:0000313" key="3">
    <source>
        <dbReference type="EMBL" id="MBY6321256.1"/>
    </source>
</evidence>
<feature type="region of interest" description="Disordered" evidence="1">
    <location>
        <begin position="33"/>
        <end position="61"/>
    </location>
</feature>
<comment type="caution">
    <text evidence="3">The sequence shown here is derived from an EMBL/GenBank/DDBJ whole genome shotgun (WGS) entry which is preliminary data.</text>
</comment>
<sequence>MTRTRTLIVAAAALVVLVVVGAFVFVVPNLRGDDADTAAPPATPTAPTPEPGSIDNGRSGFGTPTVDILGRKVTVPNNPVGSPLPQQPAWERAGCNTAGPVPSPGGVQIQQTVGLPTLVSATDGPTRIEGNVLTGYSRTPQGAALAGWNWIGRLYGPGPVAKDAYDKLNVSTPELDALVDGDSWTGGGFGAATSLPAPEAFRILSCTDDFASVEYAINVPIDDNGQRRTEPVWQVMRAALFHDSGDWRARLDNRSVSATKDVTSIAGFTPWALS</sequence>
<dbReference type="RefSeq" id="WP_068103774.1">
    <property type="nucleotide sequence ID" value="NZ_JABUKE010000008.1"/>
</dbReference>